<sequence length="182" mass="20690">MDFCTPDLIRTKVASRAPPTMASGCTIRTRSRRRNASTLRTAASPTWRCSFGATIWPWSAAASGRSILRTRCSCGTTSRRRRPSRWTLTPRSRQFGYGGTGSWLCWKESSRFTRSHKRRRSCTCSKPAKTARACACSVPTATNHCWRFRAGERDTCRSSTWRIPRRPRRRLSPTKRPSAASR</sequence>
<name>A0A8D8FCV5_CULPI</name>
<dbReference type="AlphaFoldDB" id="A0A8D8FCV5"/>
<reference evidence="1" key="1">
    <citation type="submission" date="2021-05" db="EMBL/GenBank/DDBJ databases">
        <authorList>
            <person name="Alioto T."/>
            <person name="Alioto T."/>
            <person name="Gomez Garrido J."/>
        </authorList>
    </citation>
    <scope>NUCLEOTIDE SEQUENCE</scope>
</reference>
<dbReference type="EMBL" id="HBUE01053261">
    <property type="protein sequence ID" value="CAG6465404.1"/>
    <property type="molecule type" value="Transcribed_RNA"/>
</dbReference>
<evidence type="ECO:0000313" key="1">
    <source>
        <dbReference type="EMBL" id="CAG6465404.1"/>
    </source>
</evidence>
<accession>A0A8D8FCV5</accession>
<organism evidence="1">
    <name type="scientific">Culex pipiens</name>
    <name type="common">House mosquito</name>
    <dbReference type="NCBI Taxonomy" id="7175"/>
    <lineage>
        <taxon>Eukaryota</taxon>
        <taxon>Metazoa</taxon>
        <taxon>Ecdysozoa</taxon>
        <taxon>Arthropoda</taxon>
        <taxon>Hexapoda</taxon>
        <taxon>Insecta</taxon>
        <taxon>Pterygota</taxon>
        <taxon>Neoptera</taxon>
        <taxon>Endopterygota</taxon>
        <taxon>Diptera</taxon>
        <taxon>Nematocera</taxon>
        <taxon>Culicoidea</taxon>
        <taxon>Culicidae</taxon>
        <taxon>Culicinae</taxon>
        <taxon>Culicini</taxon>
        <taxon>Culex</taxon>
        <taxon>Culex</taxon>
    </lineage>
</organism>
<proteinExistence type="predicted"/>
<protein>
    <submittedName>
        <fullName evidence="1">(northern house mosquito) hypothetical protein</fullName>
    </submittedName>
</protein>